<dbReference type="EMBL" id="JBHRSA010000018">
    <property type="protein sequence ID" value="MFC3039642.1"/>
    <property type="molecule type" value="Genomic_DNA"/>
</dbReference>
<dbReference type="Proteomes" id="UP001595279">
    <property type="component" value="Unassembled WGS sequence"/>
</dbReference>
<proteinExistence type="predicted"/>
<reference evidence="3" key="1">
    <citation type="journal article" date="2019" name="Int. J. Syst. Evol. Microbiol.">
        <title>The Global Catalogue of Microorganisms (GCM) 10K type strain sequencing project: providing services to taxonomists for standard genome sequencing and annotation.</title>
        <authorList>
            <consortium name="The Broad Institute Genomics Platform"/>
            <consortium name="The Broad Institute Genome Sequencing Center for Infectious Disease"/>
            <person name="Wu L."/>
            <person name="Ma J."/>
        </authorList>
    </citation>
    <scope>NUCLEOTIDE SEQUENCE [LARGE SCALE GENOMIC DNA]</scope>
    <source>
        <strain evidence="3">KCTC 13128</strain>
    </source>
</reference>
<gene>
    <name evidence="2" type="ORF">ACFOGI_05205</name>
</gene>
<name>A0ABV7CTI9_9BACI</name>
<feature type="region of interest" description="Disordered" evidence="1">
    <location>
        <begin position="1"/>
        <end position="41"/>
    </location>
</feature>
<comment type="caution">
    <text evidence="2">The sequence shown here is derived from an EMBL/GenBank/DDBJ whole genome shotgun (WGS) entry which is preliminary data.</text>
</comment>
<sequence>MESAGGAGNPREVRGIGRRARKSAGGERNQQDAREIRGRRV</sequence>
<organism evidence="2 3">
    <name type="scientific">Virgibacillus xinjiangensis</name>
    <dbReference type="NCBI Taxonomy" id="393090"/>
    <lineage>
        <taxon>Bacteria</taxon>
        <taxon>Bacillati</taxon>
        <taxon>Bacillota</taxon>
        <taxon>Bacilli</taxon>
        <taxon>Bacillales</taxon>
        <taxon>Bacillaceae</taxon>
        <taxon>Virgibacillus</taxon>
    </lineage>
</organism>
<evidence type="ECO:0000313" key="2">
    <source>
        <dbReference type="EMBL" id="MFC3039642.1"/>
    </source>
</evidence>
<accession>A0ABV7CTI9</accession>
<evidence type="ECO:0000256" key="1">
    <source>
        <dbReference type="SAM" id="MobiDB-lite"/>
    </source>
</evidence>
<feature type="compositionally biased region" description="Basic and acidic residues" evidence="1">
    <location>
        <begin position="29"/>
        <end position="41"/>
    </location>
</feature>
<dbReference type="RefSeq" id="WP_390269487.1">
    <property type="nucleotide sequence ID" value="NZ_JBHRSA010000018.1"/>
</dbReference>
<evidence type="ECO:0000313" key="3">
    <source>
        <dbReference type="Proteomes" id="UP001595279"/>
    </source>
</evidence>
<keyword evidence="3" id="KW-1185">Reference proteome</keyword>
<protein>
    <submittedName>
        <fullName evidence="2">Uncharacterized protein</fullName>
    </submittedName>
</protein>